<comment type="caution">
    <text evidence="3">The sequence shown here is derived from an EMBL/GenBank/DDBJ whole genome shotgun (WGS) entry which is preliminary data.</text>
</comment>
<organism evidence="3 4">
    <name type="scientific">Rhizobium alvei</name>
    <dbReference type="NCBI Taxonomy" id="1132659"/>
    <lineage>
        <taxon>Bacteria</taxon>
        <taxon>Pseudomonadati</taxon>
        <taxon>Pseudomonadota</taxon>
        <taxon>Alphaproteobacteria</taxon>
        <taxon>Hyphomicrobiales</taxon>
        <taxon>Rhizobiaceae</taxon>
        <taxon>Rhizobium/Agrobacterium group</taxon>
        <taxon>Rhizobium</taxon>
    </lineage>
</organism>
<dbReference type="InterPro" id="IPR011008">
    <property type="entry name" value="Dimeric_a/b-barrel"/>
</dbReference>
<dbReference type="PANTHER" id="PTHR37828:SF1">
    <property type="entry name" value="YCII-RELATED DOMAIN-CONTAINING PROTEIN"/>
    <property type="match status" value="1"/>
</dbReference>
<keyword evidence="4" id="KW-1185">Reference proteome</keyword>
<dbReference type="EMBL" id="JAUOZU010000010">
    <property type="protein sequence ID" value="MDO6965285.1"/>
    <property type="molecule type" value="Genomic_DNA"/>
</dbReference>
<evidence type="ECO:0000259" key="2">
    <source>
        <dbReference type="Pfam" id="PF03795"/>
    </source>
</evidence>
<dbReference type="SUPFAM" id="SSF54909">
    <property type="entry name" value="Dimeric alpha+beta barrel"/>
    <property type="match status" value="1"/>
</dbReference>
<evidence type="ECO:0000256" key="1">
    <source>
        <dbReference type="ARBA" id="ARBA00007689"/>
    </source>
</evidence>
<evidence type="ECO:0000313" key="4">
    <source>
        <dbReference type="Proteomes" id="UP001174932"/>
    </source>
</evidence>
<dbReference type="Gene3D" id="3.30.70.1060">
    <property type="entry name" value="Dimeric alpha+beta barrel"/>
    <property type="match status" value="1"/>
</dbReference>
<proteinExistence type="inferred from homology"/>
<dbReference type="Proteomes" id="UP001174932">
    <property type="component" value="Unassembled WGS sequence"/>
</dbReference>
<protein>
    <submittedName>
        <fullName evidence="3">YciI family protein</fullName>
    </submittedName>
</protein>
<gene>
    <name evidence="3" type="ORF">Q4481_15060</name>
</gene>
<sequence>MLILTVTYKVPLEQVEPLSTPHMEWVKQGYERGWFLASGRKVPRTGGVILARGPRQEIEAFLAEDPFVTGNVADYDIVEVAFTTTVAGLDALKDDGTKP</sequence>
<comment type="similarity">
    <text evidence="1">Belongs to the YciI family.</text>
</comment>
<dbReference type="RefSeq" id="WP_304377216.1">
    <property type="nucleotide sequence ID" value="NZ_JAUOZU010000010.1"/>
</dbReference>
<accession>A0ABT8YNH7</accession>
<dbReference type="PANTHER" id="PTHR37828">
    <property type="entry name" value="GSR2449 PROTEIN"/>
    <property type="match status" value="1"/>
</dbReference>
<reference evidence="3" key="1">
    <citation type="journal article" date="2015" name="Int. J. Syst. Evol. Microbiol.">
        <title>Rhizobium alvei sp. nov., isolated from a freshwater river.</title>
        <authorList>
            <person name="Sheu S.Y."/>
            <person name="Huang H.W."/>
            <person name="Young C.C."/>
            <person name="Chen W.M."/>
        </authorList>
    </citation>
    <scope>NUCLEOTIDE SEQUENCE</scope>
    <source>
        <strain evidence="3">TNR-22</strain>
    </source>
</reference>
<dbReference type="InterPro" id="IPR005545">
    <property type="entry name" value="YCII"/>
</dbReference>
<evidence type="ECO:0000313" key="3">
    <source>
        <dbReference type="EMBL" id="MDO6965285.1"/>
    </source>
</evidence>
<feature type="domain" description="YCII-related" evidence="2">
    <location>
        <begin position="1"/>
        <end position="79"/>
    </location>
</feature>
<name>A0ABT8YNH7_9HYPH</name>
<reference evidence="3" key="2">
    <citation type="submission" date="2023-07" db="EMBL/GenBank/DDBJ databases">
        <authorList>
            <person name="Shen H."/>
        </authorList>
    </citation>
    <scope>NUCLEOTIDE SEQUENCE</scope>
    <source>
        <strain evidence="3">TNR-22</strain>
    </source>
</reference>
<dbReference type="Pfam" id="PF03795">
    <property type="entry name" value="YCII"/>
    <property type="match status" value="1"/>
</dbReference>